<accession>A0A561PU89</accession>
<dbReference type="RefSeq" id="WP_145669890.1">
    <property type="nucleotide sequence ID" value="NZ_VIWO01000003.1"/>
</dbReference>
<dbReference type="InterPro" id="IPR009057">
    <property type="entry name" value="Homeodomain-like_sf"/>
</dbReference>
<dbReference type="InterPro" id="IPR046532">
    <property type="entry name" value="DUF6597"/>
</dbReference>
<dbReference type="SUPFAM" id="SSF46689">
    <property type="entry name" value="Homeodomain-like"/>
    <property type="match status" value="1"/>
</dbReference>
<dbReference type="PROSITE" id="PS01124">
    <property type="entry name" value="HTH_ARAC_FAMILY_2"/>
    <property type="match status" value="1"/>
</dbReference>
<evidence type="ECO:0000259" key="4">
    <source>
        <dbReference type="PROSITE" id="PS01124"/>
    </source>
</evidence>
<dbReference type="Gene3D" id="1.10.10.60">
    <property type="entry name" value="Homeodomain-like"/>
    <property type="match status" value="1"/>
</dbReference>
<organism evidence="5 6">
    <name type="scientific">Chitinophaga polysaccharea</name>
    <dbReference type="NCBI Taxonomy" id="1293035"/>
    <lineage>
        <taxon>Bacteria</taxon>
        <taxon>Pseudomonadati</taxon>
        <taxon>Bacteroidota</taxon>
        <taxon>Chitinophagia</taxon>
        <taxon>Chitinophagales</taxon>
        <taxon>Chitinophagaceae</taxon>
        <taxon>Chitinophaga</taxon>
    </lineage>
</organism>
<dbReference type="GO" id="GO:0043565">
    <property type="term" value="F:sequence-specific DNA binding"/>
    <property type="evidence" value="ECO:0007669"/>
    <property type="project" value="InterPro"/>
</dbReference>
<dbReference type="SMART" id="SM00342">
    <property type="entry name" value="HTH_ARAC"/>
    <property type="match status" value="1"/>
</dbReference>
<reference evidence="5 6" key="1">
    <citation type="submission" date="2019-06" db="EMBL/GenBank/DDBJ databases">
        <title>Sorghum-associated microbial communities from plants grown in Nebraska, USA.</title>
        <authorList>
            <person name="Schachtman D."/>
        </authorList>
    </citation>
    <scope>NUCLEOTIDE SEQUENCE [LARGE SCALE GENOMIC DNA]</scope>
    <source>
        <strain evidence="5 6">1209</strain>
    </source>
</reference>
<gene>
    <name evidence="5" type="ORF">FHW36_103480</name>
</gene>
<dbReference type="EMBL" id="VIWO01000003">
    <property type="protein sequence ID" value="TWF41676.1"/>
    <property type="molecule type" value="Genomic_DNA"/>
</dbReference>
<sequence>MRYDTIPPPPHLAHLIRFFWIMEGAGAYTHHNMADACAELLFHYRGQFDEITASGRLSKSFTAGLHGVTHVLRQYTIEEGFGIFGVYFYPHAIPLLFDMSAAELTNETAELRYLLKQEGSILEEKIMLAKNNEERCRIICDFTAQRLAARYTIELPVFSAIRDIIRYRPQVPIATLSGQYYLSERQFERQFKQYAGLSPRLFSRIVRFQAAASFYKREVSSLAGIALECGYYDQSHFINDFKTFSGLHPREFFSGRSPATAWRDEDLA</sequence>
<dbReference type="GO" id="GO:0003700">
    <property type="term" value="F:DNA-binding transcription factor activity"/>
    <property type="evidence" value="ECO:0007669"/>
    <property type="project" value="InterPro"/>
</dbReference>
<dbReference type="InterPro" id="IPR018060">
    <property type="entry name" value="HTH_AraC"/>
</dbReference>
<evidence type="ECO:0000313" key="5">
    <source>
        <dbReference type="EMBL" id="TWF41676.1"/>
    </source>
</evidence>
<evidence type="ECO:0000256" key="2">
    <source>
        <dbReference type="ARBA" id="ARBA00023125"/>
    </source>
</evidence>
<keyword evidence="1" id="KW-0805">Transcription regulation</keyword>
<dbReference type="OrthoDB" id="323290at2"/>
<evidence type="ECO:0000313" key="6">
    <source>
        <dbReference type="Proteomes" id="UP000320811"/>
    </source>
</evidence>
<keyword evidence="6" id="KW-1185">Reference proteome</keyword>
<dbReference type="Pfam" id="PF20240">
    <property type="entry name" value="DUF6597"/>
    <property type="match status" value="1"/>
</dbReference>
<name>A0A561PU89_9BACT</name>
<keyword evidence="3" id="KW-0804">Transcription</keyword>
<dbReference type="InterPro" id="IPR050204">
    <property type="entry name" value="AraC_XylS_family_regulators"/>
</dbReference>
<dbReference type="PANTHER" id="PTHR46796">
    <property type="entry name" value="HTH-TYPE TRANSCRIPTIONAL ACTIVATOR RHAS-RELATED"/>
    <property type="match status" value="1"/>
</dbReference>
<dbReference type="Pfam" id="PF12833">
    <property type="entry name" value="HTH_18"/>
    <property type="match status" value="1"/>
</dbReference>
<evidence type="ECO:0000256" key="3">
    <source>
        <dbReference type="ARBA" id="ARBA00023163"/>
    </source>
</evidence>
<dbReference type="Proteomes" id="UP000320811">
    <property type="component" value="Unassembled WGS sequence"/>
</dbReference>
<feature type="domain" description="HTH araC/xylS-type" evidence="4">
    <location>
        <begin position="155"/>
        <end position="255"/>
    </location>
</feature>
<protein>
    <submittedName>
        <fullName evidence="5">AraC-like DNA-binding protein</fullName>
    </submittedName>
</protein>
<dbReference type="AlphaFoldDB" id="A0A561PU89"/>
<keyword evidence="2 5" id="KW-0238">DNA-binding</keyword>
<proteinExistence type="predicted"/>
<comment type="caution">
    <text evidence="5">The sequence shown here is derived from an EMBL/GenBank/DDBJ whole genome shotgun (WGS) entry which is preliminary data.</text>
</comment>
<dbReference type="PANTHER" id="PTHR46796:SF13">
    <property type="entry name" value="HTH-TYPE TRANSCRIPTIONAL ACTIVATOR RHAS"/>
    <property type="match status" value="1"/>
</dbReference>
<evidence type="ECO:0000256" key="1">
    <source>
        <dbReference type="ARBA" id="ARBA00023015"/>
    </source>
</evidence>